<dbReference type="InterPro" id="IPR010982">
    <property type="entry name" value="Lambda_DNA-bd_dom_sf"/>
</dbReference>
<dbReference type="GO" id="GO:0003700">
    <property type="term" value="F:DNA-binding transcription factor activity"/>
    <property type="evidence" value="ECO:0007669"/>
    <property type="project" value="TreeGrafter"/>
</dbReference>
<dbReference type="AlphaFoldDB" id="A0A1I3SE64"/>
<dbReference type="PROSITE" id="PS50943">
    <property type="entry name" value="HTH_CROC1"/>
    <property type="match status" value="1"/>
</dbReference>
<evidence type="ECO:0000256" key="1">
    <source>
        <dbReference type="ARBA" id="ARBA00023125"/>
    </source>
</evidence>
<dbReference type="SMART" id="SM00530">
    <property type="entry name" value="HTH_XRE"/>
    <property type="match status" value="1"/>
</dbReference>
<dbReference type="CDD" id="cd00093">
    <property type="entry name" value="HTH_XRE"/>
    <property type="match status" value="1"/>
</dbReference>
<dbReference type="PANTHER" id="PTHR46797:SF1">
    <property type="entry name" value="METHYLPHOSPHONATE SYNTHASE"/>
    <property type="match status" value="1"/>
</dbReference>
<feature type="domain" description="HTH cro/C1-type" evidence="2">
    <location>
        <begin position="5"/>
        <end position="59"/>
    </location>
</feature>
<sequence length="71" mass="8367">MREWLKARREQKGMTQEQAAELCGISRSYYTHIENQVKTPTVKVAKKIADALEFDWLHFFREEGSSKEHPT</sequence>
<dbReference type="SUPFAM" id="SSF47413">
    <property type="entry name" value="lambda repressor-like DNA-binding domains"/>
    <property type="match status" value="1"/>
</dbReference>
<organism evidence="3 4">
    <name type="scientific">Brevibacillus centrosporus</name>
    <dbReference type="NCBI Taxonomy" id="54910"/>
    <lineage>
        <taxon>Bacteria</taxon>
        <taxon>Bacillati</taxon>
        <taxon>Bacillota</taxon>
        <taxon>Bacilli</taxon>
        <taxon>Bacillales</taxon>
        <taxon>Paenibacillaceae</taxon>
        <taxon>Brevibacillus</taxon>
    </lineage>
</organism>
<dbReference type="Pfam" id="PF01381">
    <property type="entry name" value="HTH_3"/>
    <property type="match status" value="1"/>
</dbReference>
<dbReference type="Proteomes" id="UP000198915">
    <property type="component" value="Unassembled WGS sequence"/>
</dbReference>
<dbReference type="STRING" id="1884381.SAMN05518846_104131"/>
<gene>
    <name evidence="3" type="ORF">SAMN05518846_104131</name>
</gene>
<dbReference type="RefSeq" id="WP_092267606.1">
    <property type="nucleotide sequence ID" value="NZ_BJOE01000048.1"/>
</dbReference>
<dbReference type="InterPro" id="IPR001387">
    <property type="entry name" value="Cro/C1-type_HTH"/>
</dbReference>
<dbReference type="GO" id="GO:0003677">
    <property type="term" value="F:DNA binding"/>
    <property type="evidence" value="ECO:0007669"/>
    <property type="project" value="UniProtKB-KW"/>
</dbReference>
<dbReference type="EMBL" id="FORT01000004">
    <property type="protein sequence ID" value="SFJ56690.1"/>
    <property type="molecule type" value="Genomic_DNA"/>
</dbReference>
<dbReference type="GO" id="GO:0005829">
    <property type="term" value="C:cytosol"/>
    <property type="evidence" value="ECO:0007669"/>
    <property type="project" value="TreeGrafter"/>
</dbReference>
<keyword evidence="4" id="KW-1185">Reference proteome</keyword>
<evidence type="ECO:0000259" key="2">
    <source>
        <dbReference type="PROSITE" id="PS50943"/>
    </source>
</evidence>
<keyword evidence="1 3" id="KW-0238">DNA-binding</keyword>
<evidence type="ECO:0000313" key="3">
    <source>
        <dbReference type="EMBL" id="SFJ56690.1"/>
    </source>
</evidence>
<accession>A0A1I3SE64</accession>
<protein>
    <submittedName>
        <fullName evidence="3">DNA-binding transcriptional regulator, XRE-family HTH domain</fullName>
    </submittedName>
</protein>
<name>A0A1I3SE64_9BACL</name>
<dbReference type="Gene3D" id="1.10.260.40">
    <property type="entry name" value="lambda repressor-like DNA-binding domains"/>
    <property type="match status" value="1"/>
</dbReference>
<dbReference type="PANTHER" id="PTHR46797">
    <property type="entry name" value="HTH-TYPE TRANSCRIPTIONAL REGULATOR"/>
    <property type="match status" value="1"/>
</dbReference>
<proteinExistence type="predicted"/>
<reference evidence="4" key="1">
    <citation type="submission" date="2016-10" db="EMBL/GenBank/DDBJ databases">
        <authorList>
            <person name="Varghese N."/>
            <person name="Submissions S."/>
        </authorList>
    </citation>
    <scope>NUCLEOTIDE SEQUENCE [LARGE SCALE GENOMIC DNA]</scope>
    <source>
        <strain evidence="4">OK042</strain>
    </source>
</reference>
<dbReference type="InterPro" id="IPR050807">
    <property type="entry name" value="TransReg_Diox_bact_type"/>
</dbReference>
<evidence type="ECO:0000313" key="4">
    <source>
        <dbReference type="Proteomes" id="UP000198915"/>
    </source>
</evidence>
<dbReference type="GeneID" id="301132109"/>